<dbReference type="OrthoDB" id="76676at2759"/>
<evidence type="ECO:0000256" key="1">
    <source>
        <dbReference type="SAM" id="MobiDB-lite"/>
    </source>
</evidence>
<accession>A0A0C2WFV8</accession>
<feature type="compositionally biased region" description="Polar residues" evidence="1">
    <location>
        <begin position="30"/>
        <end position="43"/>
    </location>
</feature>
<dbReference type="Proteomes" id="UP000054549">
    <property type="component" value="Unassembled WGS sequence"/>
</dbReference>
<feature type="region of interest" description="Disordered" evidence="1">
    <location>
        <begin position="1"/>
        <end position="51"/>
    </location>
</feature>
<dbReference type="HOGENOM" id="CLU_1786405_0_0_1"/>
<proteinExistence type="predicted"/>
<dbReference type="InParanoid" id="A0A0C2WFV8"/>
<feature type="compositionally biased region" description="Basic and acidic residues" evidence="1">
    <location>
        <begin position="13"/>
        <end position="28"/>
    </location>
</feature>
<protein>
    <submittedName>
        <fullName evidence="2">Uncharacterized protein</fullName>
    </submittedName>
</protein>
<gene>
    <name evidence="2" type="ORF">M378DRAFT_591539</name>
</gene>
<sequence>MSKQAKAMQRLIHNREGNEAYKSDEEKNPYASSVSNQNVTSALANRGLGGRGLEEEKELQIPNEPHCLTTAKHTTFAALLLLARIPSRITDAEACGYSSLLLVPESEYSASNGDLAKQGNKENQNEEDACRINAIGFAWGLLRSS</sequence>
<name>A0A0C2WFV8_AMAMK</name>
<dbReference type="AlphaFoldDB" id="A0A0C2WFV8"/>
<evidence type="ECO:0000313" key="2">
    <source>
        <dbReference type="EMBL" id="KIL55481.1"/>
    </source>
</evidence>
<organism evidence="2 3">
    <name type="scientific">Amanita muscaria (strain Koide BX008)</name>
    <dbReference type="NCBI Taxonomy" id="946122"/>
    <lineage>
        <taxon>Eukaryota</taxon>
        <taxon>Fungi</taxon>
        <taxon>Dikarya</taxon>
        <taxon>Basidiomycota</taxon>
        <taxon>Agaricomycotina</taxon>
        <taxon>Agaricomycetes</taxon>
        <taxon>Agaricomycetidae</taxon>
        <taxon>Agaricales</taxon>
        <taxon>Pluteineae</taxon>
        <taxon>Amanitaceae</taxon>
        <taxon>Amanita</taxon>
    </lineage>
</organism>
<keyword evidence="3" id="KW-1185">Reference proteome</keyword>
<evidence type="ECO:0000313" key="3">
    <source>
        <dbReference type="Proteomes" id="UP000054549"/>
    </source>
</evidence>
<reference evidence="2 3" key="1">
    <citation type="submission" date="2014-04" db="EMBL/GenBank/DDBJ databases">
        <title>Evolutionary Origins and Diversification of the Mycorrhizal Mutualists.</title>
        <authorList>
            <consortium name="DOE Joint Genome Institute"/>
            <consortium name="Mycorrhizal Genomics Consortium"/>
            <person name="Kohler A."/>
            <person name="Kuo A."/>
            <person name="Nagy L.G."/>
            <person name="Floudas D."/>
            <person name="Copeland A."/>
            <person name="Barry K.W."/>
            <person name="Cichocki N."/>
            <person name="Veneault-Fourrey C."/>
            <person name="LaButti K."/>
            <person name="Lindquist E.A."/>
            <person name="Lipzen A."/>
            <person name="Lundell T."/>
            <person name="Morin E."/>
            <person name="Murat C."/>
            <person name="Riley R."/>
            <person name="Ohm R."/>
            <person name="Sun H."/>
            <person name="Tunlid A."/>
            <person name="Henrissat B."/>
            <person name="Grigoriev I.V."/>
            <person name="Hibbett D.S."/>
            <person name="Martin F."/>
        </authorList>
    </citation>
    <scope>NUCLEOTIDE SEQUENCE [LARGE SCALE GENOMIC DNA]</scope>
    <source>
        <strain evidence="2 3">Koide BX008</strain>
    </source>
</reference>
<dbReference type="EMBL" id="KN818510">
    <property type="protein sequence ID" value="KIL55481.1"/>
    <property type="molecule type" value="Genomic_DNA"/>
</dbReference>